<keyword evidence="2" id="KW-1185">Reference proteome</keyword>
<evidence type="ECO:0000313" key="1">
    <source>
        <dbReference type="EMBL" id="ACO75140.1"/>
    </source>
</evidence>
<dbReference type="HOGENOM" id="CLU_3253420_0_0_4"/>
<name>C1D9N8_LARHH</name>
<sequence>MFAAPAQYLTCFCRHLSQKPANRKKSIGNRFMTMFFYGEMTA</sequence>
<proteinExistence type="predicted"/>
<dbReference type="Proteomes" id="UP000002010">
    <property type="component" value="Chromosome"/>
</dbReference>
<dbReference type="EMBL" id="CP001154">
    <property type="protein sequence ID" value="ACO75140.1"/>
    <property type="molecule type" value="Genomic_DNA"/>
</dbReference>
<protein>
    <submittedName>
        <fullName evidence="1">Uncharacterized protein</fullName>
    </submittedName>
</protein>
<dbReference type="KEGG" id="lhk:LHK_02156"/>
<accession>C1D9N8</accession>
<reference evidence="1 2" key="1">
    <citation type="journal article" date="2009" name="PLoS Genet.">
        <title>The complete genome and proteome of Laribacter hongkongensis reveal potential mechanisms for adaptations to different temperatures and habitats.</title>
        <authorList>
            <person name="Woo P.C."/>
            <person name="Lau S.K."/>
            <person name="Tse H."/>
            <person name="Teng J.L."/>
            <person name="Curreem S.O."/>
            <person name="Tsang A.K."/>
            <person name="Fan R.Y."/>
            <person name="Wong G.K."/>
            <person name="Huang Y."/>
            <person name="Loman N.J."/>
            <person name="Snyder L.A."/>
            <person name="Cai J.J."/>
            <person name="Huang J.D."/>
            <person name="Mak W."/>
            <person name="Pallen M.J."/>
            <person name="Lok S."/>
            <person name="Yuen K.Y."/>
        </authorList>
    </citation>
    <scope>NUCLEOTIDE SEQUENCE [LARGE SCALE GENOMIC DNA]</scope>
    <source>
        <strain evidence="1 2">HLHK9</strain>
    </source>
</reference>
<evidence type="ECO:0000313" key="2">
    <source>
        <dbReference type="Proteomes" id="UP000002010"/>
    </source>
</evidence>
<gene>
    <name evidence="1" type="ordered locus">LHK_02156</name>
</gene>
<dbReference type="AlphaFoldDB" id="C1D9N8"/>
<organism evidence="1 2">
    <name type="scientific">Laribacter hongkongensis (strain HLHK9)</name>
    <dbReference type="NCBI Taxonomy" id="557598"/>
    <lineage>
        <taxon>Bacteria</taxon>
        <taxon>Pseudomonadati</taxon>
        <taxon>Pseudomonadota</taxon>
        <taxon>Betaproteobacteria</taxon>
        <taxon>Neisseriales</taxon>
        <taxon>Aquaspirillaceae</taxon>
        <taxon>Laribacter</taxon>
    </lineage>
</organism>